<organism evidence="3 4">
    <name type="scientific">Corynebacterium pollutisoli</name>
    <dbReference type="NCBI Taxonomy" id="1610489"/>
    <lineage>
        <taxon>Bacteria</taxon>
        <taxon>Bacillati</taxon>
        <taxon>Actinomycetota</taxon>
        <taxon>Actinomycetes</taxon>
        <taxon>Mycobacteriales</taxon>
        <taxon>Corynebacteriaceae</taxon>
        <taxon>Corynebacterium</taxon>
    </lineage>
</organism>
<dbReference type="PANTHER" id="PTHR43861:SF3">
    <property type="entry name" value="PUTATIVE (AFU_ORTHOLOGUE AFUA_2G14390)-RELATED"/>
    <property type="match status" value="1"/>
</dbReference>
<accession>A0A1X7JI98</accession>
<feature type="domain" description="Methyltransferase" evidence="2">
    <location>
        <begin position="42"/>
        <end position="136"/>
    </location>
</feature>
<keyword evidence="3" id="KW-0489">Methyltransferase</keyword>
<evidence type="ECO:0000313" key="4">
    <source>
        <dbReference type="Proteomes" id="UP000193309"/>
    </source>
</evidence>
<dbReference type="InterPro" id="IPR041698">
    <property type="entry name" value="Methyltransf_25"/>
</dbReference>
<evidence type="ECO:0000313" key="3">
    <source>
        <dbReference type="EMBL" id="SMG27549.1"/>
    </source>
</evidence>
<dbReference type="GO" id="GO:0032259">
    <property type="term" value="P:methylation"/>
    <property type="evidence" value="ECO:0007669"/>
    <property type="project" value="UniProtKB-KW"/>
</dbReference>
<dbReference type="Gene3D" id="3.40.50.150">
    <property type="entry name" value="Vaccinia Virus protein VP39"/>
    <property type="match status" value="1"/>
</dbReference>
<dbReference type="InterPro" id="IPR029063">
    <property type="entry name" value="SAM-dependent_MTases_sf"/>
</dbReference>
<sequence length="196" mass="21738">MHDHGGHEHTDFDLFYAAGHRWSGNPNEALIREAGELTPGRVLDIGCGEGADAVWLAEQGWHVTAIDTAEVAVERARAMAAERGVDKQITFEVATLADWLDSYLGESFDLICGFFFPAPVVTEQARELARMLHPGGTMLWVDHDWGGQRPERMSPLQMEALITDLVAETDIRRSPRNVTHGAGAHHHEDLILRAVR</sequence>
<gene>
    <name evidence="3" type="ORF">SAMN06295981_1618</name>
</gene>
<dbReference type="CDD" id="cd02440">
    <property type="entry name" value="AdoMet_MTases"/>
    <property type="match status" value="1"/>
</dbReference>
<dbReference type="AlphaFoldDB" id="A0A1X7JI98"/>
<evidence type="ECO:0000259" key="2">
    <source>
        <dbReference type="Pfam" id="PF13649"/>
    </source>
</evidence>
<evidence type="ECO:0000256" key="1">
    <source>
        <dbReference type="ARBA" id="ARBA00022679"/>
    </source>
</evidence>
<keyword evidence="1 3" id="KW-0808">Transferase</keyword>
<dbReference type="PANTHER" id="PTHR43861">
    <property type="entry name" value="TRANS-ACONITATE 2-METHYLTRANSFERASE-RELATED"/>
    <property type="match status" value="1"/>
</dbReference>
<dbReference type="GO" id="GO:0008168">
    <property type="term" value="F:methyltransferase activity"/>
    <property type="evidence" value="ECO:0007669"/>
    <property type="project" value="UniProtKB-KW"/>
</dbReference>
<dbReference type="Proteomes" id="UP000193309">
    <property type="component" value="Unassembled WGS sequence"/>
</dbReference>
<dbReference type="Pfam" id="PF13649">
    <property type="entry name" value="Methyltransf_25"/>
    <property type="match status" value="1"/>
</dbReference>
<name>A0A1X7JI98_9CORY</name>
<reference evidence="4" key="1">
    <citation type="submission" date="2017-04" db="EMBL/GenBank/DDBJ databases">
        <authorList>
            <person name="Varghese N."/>
            <person name="Submissions S."/>
        </authorList>
    </citation>
    <scope>NUCLEOTIDE SEQUENCE [LARGE SCALE GENOMIC DNA]</scope>
    <source>
        <strain evidence="4">VDS</strain>
    </source>
</reference>
<dbReference type="RefSeq" id="WP_085549732.1">
    <property type="nucleotide sequence ID" value="NZ_FXAR01000005.1"/>
</dbReference>
<keyword evidence="4" id="KW-1185">Reference proteome</keyword>
<proteinExistence type="predicted"/>
<dbReference type="STRING" id="1610489.SAMN06295981_1618"/>
<dbReference type="EMBL" id="FXAR01000005">
    <property type="protein sequence ID" value="SMG27549.1"/>
    <property type="molecule type" value="Genomic_DNA"/>
</dbReference>
<dbReference type="SUPFAM" id="SSF53335">
    <property type="entry name" value="S-adenosyl-L-methionine-dependent methyltransferases"/>
    <property type="match status" value="1"/>
</dbReference>
<protein>
    <submittedName>
        <fullName evidence="3">Methyltransferase domain-containing protein</fullName>
    </submittedName>
</protein>